<evidence type="ECO:0000256" key="1">
    <source>
        <dbReference type="SAM" id="MobiDB-lite"/>
    </source>
</evidence>
<proteinExistence type="predicted"/>
<accession>A0A174HA33</accession>
<dbReference type="RefSeq" id="WP_055272752.1">
    <property type="nucleotide sequence ID" value="NZ_CZAJ01000003.1"/>
</dbReference>
<sequence length="226" mass="26004">MSVIITEDRIKKILSNREKMLNDINKKMVLLFREVSRSDMGVFMDELIAEKSISAAHNSLLPGPKGGKKKDLSDLIIKLEKDREIRRKELLTMLTELSNQEDMVNRVWACYLALDDPYYTLLSQLYVENDLYENVRIQFDMSPTTFERYRKKALHLIIEYTKSPLSVGELITGSSGKIHKPQKRAPAGRVPSDSIEGQIDMMDFLEVPDSGTGNEKEEKHVRKQEI</sequence>
<evidence type="ECO:0000313" key="4">
    <source>
        <dbReference type="Proteomes" id="UP000095602"/>
    </source>
</evidence>
<protein>
    <submittedName>
        <fullName evidence="2">Uncharacterized protein</fullName>
    </submittedName>
</protein>
<feature type="region of interest" description="Disordered" evidence="1">
    <location>
        <begin position="206"/>
        <end position="226"/>
    </location>
</feature>
<evidence type="ECO:0000313" key="5">
    <source>
        <dbReference type="Proteomes" id="UP000465607"/>
    </source>
</evidence>
<evidence type="ECO:0000313" key="3">
    <source>
        <dbReference type="EMBL" id="MSD26676.1"/>
    </source>
</evidence>
<name>A0A174HA33_9FIRM</name>
<dbReference type="Proteomes" id="UP000095602">
    <property type="component" value="Unassembled WGS sequence"/>
</dbReference>
<dbReference type="AlphaFoldDB" id="A0A174HA33"/>
<organism evidence="2 4">
    <name type="scientific">Agathobacter rectalis</name>
    <dbReference type="NCBI Taxonomy" id="39491"/>
    <lineage>
        <taxon>Bacteria</taxon>
        <taxon>Bacillati</taxon>
        <taxon>Bacillota</taxon>
        <taxon>Clostridia</taxon>
        <taxon>Lachnospirales</taxon>
        <taxon>Lachnospiraceae</taxon>
        <taxon>Agathobacter</taxon>
    </lineage>
</organism>
<dbReference type="EMBL" id="WKQV01000005">
    <property type="protein sequence ID" value="MSD26676.1"/>
    <property type="molecule type" value="Genomic_DNA"/>
</dbReference>
<gene>
    <name evidence="2" type="ORF">ERS852497_00569</name>
    <name evidence="3" type="ORF">GKE44_05775</name>
</gene>
<feature type="compositionally biased region" description="Basic and acidic residues" evidence="1">
    <location>
        <begin position="214"/>
        <end position="226"/>
    </location>
</feature>
<reference evidence="2 4" key="1">
    <citation type="submission" date="2015-09" db="EMBL/GenBank/DDBJ databases">
        <authorList>
            <consortium name="Pathogen Informatics"/>
        </authorList>
    </citation>
    <scope>NUCLEOTIDE SEQUENCE [LARGE SCALE GENOMIC DNA]</scope>
    <source>
        <strain evidence="2 4">2789STDY5834884</strain>
    </source>
</reference>
<reference evidence="3 5" key="2">
    <citation type="journal article" date="2019" name="Nat. Med.">
        <title>A library of human gut bacterial isolates paired with longitudinal multiomics data enables mechanistic microbiome research.</title>
        <authorList>
            <person name="Poyet M."/>
            <person name="Groussin M."/>
            <person name="Gibbons S.M."/>
            <person name="Avila-Pacheco J."/>
            <person name="Jiang X."/>
            <person name="Kearney S.M."/>
            <person name="Perrotta A.R."/>
            <person name="Berdy B."/>
            <person name="Zhao S."/>
            <person name="Lieberman T.D."/>
            <person name="Swanson P.K."/>
            <person name="Smith M."/>
            <person name="Roesemann S."/>
            <person name="Alexander J.E."/>
            <person name="Rich S.A."/>
            <person name="Livny J."/>
            <person name="Vlamakis H."/>
            <person name="Clish C."/>
            <person name="Bullock K."/>
            <person name="Deik A."/>
            <person name="Scott J."/>
            <person name="Pierce K.A."/>
            <person name="Xavier R.J."/>
            <person name="Alm E.J."/>
        </authorList>
    </citation>
    <scope>NUCLEOTIDE SEQUENCE [LARGE SCALE GENOMIC DNA]</scope>
    <source>
        <strain evidence="3 5">BIOML-A5</strain>
    </source>
</reference>
<dbReference type="EMBL" id="CZAJ01000003">
    <property type="protein sequence ID" value="CUO71792.1"/>
    <property type="molecule type" value="Genomic_DNA"/>
</dbReference>
<dbReference type="Proteomes" id="UP000465607">
    <property type="component" value="Unassembled WGS sequence"/>
</dbReference>
<evidence type="ECO:0000313" key="2">
    <source>
        <dbReference type="EMBL" id="CUO71792.1"/>
    </source>
</evidence>